<evidence type="ECO:0000313" key="12">
    <source>
        <dbReference type="Proteomes" id="UP001408789"/>
    </source>
</evidence>
<keyword evidence="6" id="KW-1133">Transmembrane helix</keyword>
<dbReference type="AlphaFoldDB" id="A0AAP0C6N7"/>
<dbReference type="PANTHER" id="PTHR48063:SF103">
    <property type="entry name" value="LEUCINE-RICH RECEPTOR-LIKE KINASE FAMILY PROTEIN"/>
    <property type="match status" value="1"/>
</dbReference>
<keyword evidence="12" id="KW-1185">Reference proteome</keyword>
<dbReference type="Gene3D" id="3.80.10.10">
    <property type="entry name" value="Ribonuclease Inhibitor"/>
    <property type="match status" value="1"/>
</dbReference>
<evidence type="ECO:0000259" key="10">
    <source>
        <dbReference type="Pfam" id="PF08263"/>
    </source>
</evidence>
<dbReference type="InterPro" id="IPR032675">
    <property type="entry name" value="LRR_dom_sf"/>
</dbReference>
<dbReference type="InterPro" id="IPR046956">
    <property type="entry name" value="RLP23-like"/>
</dbReference>
<evidence type="ECO:0000313" key="11">
    <source>
        <dbReference type="EMBL" id="KAK9048007.1"/>
    </source>
</evidence>
<gene>
    <name evidence="11" type="ORF">SSX86_033032</name>
</gene>
<sequence length="167" mass="18763">MRSTICHKTLHLVFFNLTLLLVWLKITATTPDGGVGDYKCIDKERDALLHFKSYIRHDPYGILSTWTPNGKEEAIGDCCEWQGVQCDNRSRVTTLYLNNAYLEGTISPSLLNLSYLTELQLESNSFSGTIPTFIGSMTRLEFLNLGHNDFSGRVPSELGNLTNLQSL</sequence>
<comment type="caution">
    <text evidence="11">The sequence shown here is derived from an EMBL/GenBank/DDBJ whole genome shotgun (WGS) entry which is preliminary data.</text>
</comment>
<evidence type="ECO:0000256" key="6">
    <source>
        <dbReference type="ARBA" id="ARBA00022989"/>
    </source>
</evidence>
<evidence type="ECO:0000256" key="2">
    <source>
        <dbReference type="ARBA" id="ARBA00022614"/>
    </source>
</evidence>
<protein>
    <recommendedName>
        <fullName evidence="10">Leucine-rich repeat-containing N-terminal plant-type domain-containing protein</fullName>
    </recommendedName>
</protein>
<evidence type="ECO:0000256" key="7">
    <source>
        <dbReference type="ARBA" id="ARBA00023136"/>
    </source>
</evidence>
<dbReference type="Proteomes" id="UP001408789">
    <property type="component" value="Unassembled WGS sequence"/>
</dbReference>
<feature type="domain" description="Leucine-rich repeat-containing N-terminal plant-type" evidence="10">
    <location>
        <begin position="42"/>
        <end position="87"/>
    </location>
</feature>
<name>A0AAP0C6N7_9ASTR</name>
<dbReference type="FunFam" id="3.80.10.10:FF:000400">
    <property type="entry name" value="Nuclear pore complex protein NUP107"/>
    <property type="match status" value="1"/>
</dbReference>
<reference evidence="11 12" key="1">
    <citation type="submission" date="2024-04" db="EMBL/GenBank/DDBJ databases">
        <title>The reference genome of an endangered Asteraceae, Deinandra increscens subsp. villosa, native to the Central Coast of California.</title>
        <authorList>
            <person name="Guilliams M."/>
            <person name="Hasenstab-Lehman K."/>
            <person name="Meyer R."/>
            <person name="Mcevoy S."/>
        </authorList>
    </citation>
    <scope>NUCLEOTIDE SEQUENCE [LARGE SCALE GENOMIC DNA]</scope>
    <source>
        <tissue evidence="11">Leaf</tissue>
    </source>
</reference>
<comment type="subcellular location">
    <subcellularLocation>
        <location evidence="1">Membrane</location>
        <topology evidence="1">Single-pass type I membrane protein</topology>
    </subcellularLocation>
</comment>
<feature type="chain" id="PRO_5042990558" description="Leucine-rich repeat-containing N-terminal plant-type domain-containing protein" evidence="9">
    <location>
        <begin position="29"/>
        <end position="167"/>
    </location>
</feature>
<dbReference type="Pfam" id="PF08263">
    <property type="entry name" value="LRRNT_2"/>
    <property type="match status" value="1"/>
</dbReference>
<evidence type="ECO:0000256" key="3">
    <source>
        <dbReference type="ARBA" id="ARBA00022692"/>
    </source>
</evidence>
<dbReference type="InterPro" id="IPR001611">
    <property type="entry name" value="Leu-rich_rpt"/>
</dbReference>
<evidence type="ECO:0000256" key="8">
    <source>
        <dbReference type="ARBA" id="ARBA00023180"/>
    </source>
</evidence>
<evidence type="ECO:0000256" key="1">
    <source>
        <dbReference type="ARBA" id="ARBA00004479"/>
    </source>
</evidence>
<evidence type="ECO:0000256" key="4">
    <source>
        <dbReference type="ARBA" id="ARBA00022729"/>
    </source>
</evidence>
<dbReference type="EMBL" id="JBCNJP010017428">
    <property type="protein sequence ID" value="KAK9048007.1"/>
    <property type="molecule type" value="Genomic_DNA"/>
</dbReference>
<organism evidence="11 12">
    <name type="scientific">Deinandra increscens subsp. villosa</name>
    <dbReference type="NCBI Taxonomy" id="3103831"/>
    <lineage>
        <taxon>Eukaryota</taxon>
        <taxon>Viridiplantae</taxon>
        <taxon>Streptophyta</taxon>
        <taxon>Embryophyta</taxon>
        <taxon>Tracheophyta</taxon>
        <taxon>Spermatophyta</taxon>
        <taxon>Magnoliopsida</taxon>
        <taxon>eudicotyledons</taxon>
        <taxon>Gunneridae</taxon>
        <taxon>Pentapetalae</taxon>
        <taxon>asterids</taxon>
        <taxon>campanulids</taxon>
        <taxon>Asterales</taxon>
        <taxon>Asteraceae</taxon>
        <taxon>Asteroideae</taxon>
        <taxon>Heliantheae alliance</taxon>
        <taxon>Madieae</taxon>
        <taxon>Madiinae</taxon>
        <taxon>Deinandra</taxon>
    </lineage>
</organism>
<keyword evidence="8" id="KW-0325">Glycoprotein</keyword>
<dbReference type="GO" id="GO:0016020">
    <property type="term" value="C:membrane"/>
    <property type="evidence" value="ECO:0007669"/>
    <property type="project" value="UniProtKB-SubCell"/>
</dbReference>
<proteinExistence type="predicted"/>
<evidence type="ECO:0000256" key="5">
    <source>
        <dbReference type="ARBA" id="ARBA00022737"/>
    </source>
</evidence>
<evidence type="ECO:0000256" key="9">
    <source>
        <dbReference type="SAM" id="SignalP"/>
    </source>
</evidence>
<dbReference type="PANTHER" id="PTHR48063">
    <property type="entry name" value="LRR RECEPTOR-LIKE KINASE"/>
    <property type="match status" value="1"/>
</dbReference>
<keyword evidence="4 9" id="KW-0732">Signal</keyword>
<keyword evidence="2" id="KW-0433">Leucine-rich repeat</keyword>
<accession>A0AAP0C6N7</accession>
<keyword evidence="7" id="KW-0472">Membrane</keyword>
<dbReference type="Pfam" id="PF00560">
    <property type="entry name" value="LRR_1"/>
    <property type="match status" value="2"/>
</dbReference>
<keyword evidence="3" id="KW-0812">Transmembrane</keyword>
<feature type="signal peptide" evidence="9">
    <location>
        <begin position="1"/>
        <end position="28"/>
    </location>
</feature>
<dbReference type="InterPro" id="IPR013210">
    <property type="entry name" value="LRR_N_plant-typ"/>
</dbReference>
<dbReference type="SUPFAM" id="SSF52058">
    <property type="entry name" value="L domain-like"/>
    <property type="match status" value="1"/>
</dbReference>
<keyword evidence="5" id="KW-0677">Repeat</keyword>